<evidence type="ECO:0000256" key="2">
    <source>
        <dbReference type="ARBA" id="ARBA00009458"/>
    </source>
</evidence>
<dbReference type="GO" id="GO:0051400">
    <property type="term" value="F:BH domain binding"/>
    <property type="evidence" value="ECO:0007669"/>
    <property type="project" value="TreeGrafter"/>
</dbReference>
<proteinExistence type="inferred from homology"/>
<dbReference type="GO" id="GO:0042981">
    <property type="term" value="P:regulation of apoptotic process"/>
    <property type="evidence" value="ECO:0007669"/>
    <property type="project" value="InterPro"/>
</dbReference>
<keyword evidence="3 8" id="KW-0812">Transmembrane</keyword>
<evidence type="ECO:0000256" key="5">
    <source>
        <dbReference type="ARBA" id="ARBA00022989"/>
    </source>
</evidence>
<dbReference type="GO" id="GO:0005741">
    <property type="term" value="C:mitochondrial outer membrane"/>
    <property type="evidence" value="ECO:0007669"/>
    <property type="project" value="TreeGrafter"/>
</dbReference>
<dbReference type="Pfam" id="PF00452">
    <property type="entry name" value="Bcl-2"/>
    <property type="match status" value="1"/>
</dbReference>
<comment type="subcellular location">
    <subcellularLocation>
        <location evidence="1">Membrane</location>
        <topology evidence="1">Single-pass membrane protein</topology>
    </subcellularLocation>
</comment>
<feature type="region of interest" description="Disordered" evidence="7">
    <location>
        <begin position="1"/>
        <end position="26"/>
    </location>
</feature>
<comment type="caution">
    <text evidence="10">The sequence shown here is derived from an EMBL/GenBank/DDBJ whole genome shotgun (WGS) entry which is preliminary data.</text>
</comment>
<comment type="similarity">
    <text evidence="2">Belongs to the Bcl-2 family.</text>
</comment>
<dbReference type="FunFam" id="1.10.437.10:FF:000009">
    <property type="entry name" value="Uncharacterized protein, isoform A"/>
    <property type="match status" value="1"/>
</dbReference>
<dbReference type="CDD" id="cd06845">
    <property type="entry name" value="Bcl-2_like"/>
    <property type="match status" value="1"/>
</dbReference>
<dbReference type="PRINTS" id="PR01862">
    <property type="entry name" value="BCL2FAMILY"/>
</dbReference>
<evidence type="ECO:0000256" key="4">
    <source>
        <dbReference type="ARBA" id="ARBA00022703"/>
    </source>
</evidence>
<keyword evidence="4" id="KW-0053">Apoptosis</keyword>
<dbReference type="Proteomes" id="UP001168821">
    <property type="component" value="Unassembled WGS sequence"/>
</dbReference>
<dbReference type="PANTHER" id="PTHR11256:SF48">
    <property type="entry name" value="BCL-2-RELATED OVARIAN KILLER PROTEIN"/>
    <property type="match status" value="1"/>
</dbReference>
<reference evidence="10" key="1">
    <citation type="journal article" date="2023" name="G3 (Bethesda)">
        <title>Whole genome assemblies of Zophobas morio and Tenebrio molitor.</title>
        <authorList>
            <person name="Kaur S."/>
            <person name="Stinson S.A."/>
            <person name="diCenzo G.C."/>
        </authorList>
    </citation>
    <scope>NUCLEOTIDE SEQUENCE</scope>
    <source>
        <strain evidence="10">QUZm001</strain>
    </source>
</reference>
<dbReference type="InterPro" id="IPR046371">
    <property type="entry name" value="Bcl-2_BH1-3"/>
</dbReference>
<accession>A0AA38MEL3</accession>
<dbReference type="InterPro" id="IPR036834">
    <property type="entry name" value="Bcl-2-like_sf"/>
</dbReference>
<keyword evidence="11" id="KW-1185">Reference proteome</keyword>
<sequence length="270" mass="29161">MVTAERPMEGGAPRPRGPPPPRRKFSFPAALTVSTDPSGPAQSLTKRRFSNVGDAVTRKLSTIGWRRPPEEVVAVGRALCALYIRSRLKRAGLFNRKLGLTRVRSTVSAVPGGGGVMVRDVFPGLSCACMELERAHPRLYLNIARQTGVGSDAGVGGLLAAIGHQLLRCDPTWGKVVAVFSVAGGLAVDCVRLGHPENLHDLLDGMGELLEDRMAMWVAANGGWTGLSNHCRPEDQDISFVEYLGIFALVLAILLTAYIIVRFFVKFSML</sequence>
<gene>
    <name evidence="10" type="ORF">Zmor_012703</name>
</gene>
<feature type="domain" description="Bcl-2 Bcl-2 homology region 1-3" evidence="9">
    <location>
        <begin position="125"/>
        <end position="224"/>
    </location>
</feature>
<evidence type="ECO:0000256" key="1">
    <source>
        <dbReference type="ARBA" id="ARBA00004167"/>
    </source>
</evidence>
<dbReference type="GO" id="GO:0097192">
    <property type="term" value="P:extrinsic apoptotic signaling pathway in absence of ligand"/>
    <property type="evidence" value="ECO:0007669"/>
    <property type="project" value="TreeGrafter"/>
</dbReference>
<keyword evidence="6 8" id="KW-0472">Membrane</keyword>
<evidence type="ECO:0000256" key="8">
    <source>
        <dbReference type="SAM" id="Phobius"/>
    </source>
</evidence>
<dbReference type="InterPro" id="IPR026298">
    <property type="entry name" value="Bcl-2_fam"/>
</dbReference>
<dbReference type="AlphaFoldDB" id="A0AA38MEL3"/>
<dbReference type="GO" id="GO:0001836">
    <property type="term" value="P:release of cytochrome c from mitochondria"/>
    <property type="evidence" value="ECO:0007669"/>
    <property type="project" value="TreeGrafter"/>
</dbReference>
<dbReference type="InterPro" id="IPR002475">
    <property type="entry name" value="Bcl2-like"/>
</dbReference>
<dbReference type="SUPFAM" id="SSF56854">
    <property type="entry name" value="Bcl-2 inhibitors of programmed cell death"/>
    <property type="match status" value="1"/>
</dbReference>
<organism evidence="10 11">
    <name type="scientific">Zophobas morio</name>
    <dbReference type="NCBI Taxonomy" id="2755281"/>
    <lineage>
        <taxon>Eukaryota</taxon>
        <taxon>Metazoa</taxon>
        <taxon>Ecdysozoa</taxon>
        <taxon>Arthropoda</taxon>
        <taxon>Hexapoda</taxon>
        <taxon>Insecta</taxon>
        <taxon>Pterygota</taxon>
        <taxon>Neoptera</taxon>
        <taxon>Endopterygota</taxon>
        <taxon>Coleoptera</taxon>
        <taxon>Polyphaga</taxon>
        <taxon>Cucujiformia</taxon>
        <taxon>Tenebrionidae</taxon>
        <taxon>Zophobas</taxon>
    </lineage>
</organism>
<evidence type="ECO:0000313" key="11">
    <source>
        <dbReference type="Proteomes" id="UP001168821"/>
    </source>
</evidence>
<evidence type="ECO:0000256" key="6">
    <source>
        <dbReference type="ARBA" id="ARBA00023136"/>
    </source>
</evidence>
<name>A0AA38MEL3_9CUCU</name>
<evidence type="ECO:0000256" key="3">
    <source>
        <dbReference type="ARBA" id="ARBA00022692"/>
    </source>
</evidence>
<evidence type="ECO:0000259" key="9">
    <source>
        <dbReference type="SMART" id="SM00337"/>
    </source>
</evidence>
<dbReference type="PANTHER" id="PTHR11256">
    <property type="entry name" value="BCL-2 RELATED"/>
    <property type="match status" value="1"/>
</dbReference>
<dbReference type="PROSITE" id="PS50062">
    <property type="entry name" value="BCL2_FAMILY"/>
    <property type="match status" value="1"/>
</dbReference>
<dbReference type="SMART" id="SM00337">
    <property type="entry name" value="BCL"/>
    <property type="match status" value="1"/>
</dbReference>
<dbReference type="EMBL" id="JALNTZ010000004">
    <property type="protein sequence ID" value="KAJ3653453.1"/>
    <property type="molecule type" value="Genomic_DNA"/>
</dbReference>
<evidence type="ECO:0000313" key="10">
    <source>
        <dbReference type="EMBL" id="KAJ3653453.1"/>
    </source>
</evidence>
<feature type="transmembrane region" description="Helical" evidence="8">
    <location>
        <begin position="243"/>
        <end position="265"/>
    </location>
</feature>
<protein>
    <recommendedName>
        <fullName evidence="9">Bcl-2 Bcl-2 homology region 1-3 domain-containing protein</fullName>
    </recommendedName>
</protein>
<evidence type="ECO:0000256" key="7">
    <source>
        <dbReference type="SAM" id="MobiDB-lite"/>
    </source>
</evidence>
<dbReference type="Gene3D" id="1.10.437.10">
    <property type="entry name" value="Blc2-like"/>
    <property type="match status" value="1"/>
</dbReference>
<keyword evidence="5 8" id="KW-1133">Transmembrane helix</keyword>
<dbReference type="GO" id="GO:0008630">
    <property type="term" value="P:intrinsic apoptotic signaling pathway in response to DNA damage"/>
    <property type="evidence" value="ECO:0007669"/>
    <property type="project" value="TreeGrafter"/>
</dbReference>